<dbReference type="InterPro" id="IPR013519">
    <property type="entry name" value="Int_alpha_beta-p"/>
</dbReference>
<dbReference type="InterPro" id="IPR028994">
    <property type="entry name" value="Integrin_alpha_N"/>
</dbReference>
<dbReference type="PANTHER" id="PTHR36220:SF1">
    <property type="entry name" value="GAMMA TUBULIN COMPLEX COMPONENT C-TERMINAL DOMAIN-CONTAINING PROTEIN"/>
    <property type="match status" value="1"/>
</dbReference>
<keyword evidence="1 4" id="KW-0732">Signal</keyword>
<dbReference type="Pfam" id="PF14312">
    <property type="entry name" value="FG-GAP_2"/>
    <property type="match status" value="5"/>
</dbReference>
<keyword evidence="6" id="KW-1185">Reference proteome</keyword>
<name>A0A518CWS2_9BACT</name>
<evidence type="ECO:0008006" key="7">
    <source>
        <dbReference type="Google" id="ProtNLM"/>
    </source>
</evidence>
<keyword evidence="2" id="KW-0677">Repeat</keyword>
<protein>
    <recommendedName>
        <fullName evidence="7">FG-GAP repeat protein</fullName>
    </recommendedName>
</protein>
<evidence type="ECO:0000256" key="4">
    <source>
        <dbReference type="SAM" id="SignalP"/>
    </source>
</evidence>
<evidence type="ECO:0000256" key="2">
    <source>
        <dbReference type="ARBA" id="ARBA00022737"/>
    </source>
</evidence>
<dbReference type="Gene3D" id="2.130.10.130">
    <property type="entry name" value="Integrin alpha, N-terminal"/>
    <property type="match status" value="4"/>
</dbReference>
<feature type="signal peptide" evidence="4">
    <location>
        <begin position="1"/>
        <end position="28"/>
    </location>
</feature>
<feature type="chain" id="PRO_5021894930" description="FG-GAP repeat protein" evidence="4">
    <location>
        <begin position="29"/>
        <end position="1044"/>
    </location>
</feature>
<sequence precursor="true">MSSLCLPRIVTFGVALFGSVSLPLAASAQVGPDAPDSLGADLVRTGALDALAPADRAGFADALERAIHTVRTDASGSLVARNPRQAWSLEFGRDGVSVRPDSGAFAWGLELRAFGRVGSIAGVDGTRSILTANEGRVERALGAGLTEWYINDARGLEHGYTLDERPSGATGAALSFTIDVKGDLRPDVSTDGRDVTFVDGDGAARLDYDGLVAFDRDGDLLPAHFTATAAGDLVLVVDDAGADYPITIDPIAEQQAYLKASNAGAEDNFGFSCSVQGTTVVIGAPVEGSEATGIGGDETSDNAGTSGAVYVFSVVAGVWTQEEYIKASNTDVDDRFGWAVCLDGDTLVVGAPTEDGGATGVNGNDGNNGAKDAGAAYVFVRNAGVWSQQAYLKASNTDAFDSFGTSVAIVGDTIAVGAPFEDSAGLGVRPAQGNNGLGFDAGAAYVFVRNGGVWSQQAYLKASNTGGGDQFGTALAMSGETLVVGAPFEDGDGSMRANDGAADAGAAYAFVRNGGAWSQEAYLKSSAADAGDEFGAAVALQDDSLVVGAPGEDGSGTGVGGNRADNGTSNSGAAYLFSRSGGAWTQDIYIKASNTGVDDRFGSAVAIDLVYDVDLAPDPDLDVMTILVGAPFEKSSATGCDGNQGDDSLLQAGAMYAFRAAFGGPLEQIAYVKASNTGIGDRYGSSVCLDRAVVVVGAPIEASEGMGIDANQDLNRAGGAGAAYGVDLPLPEPPPEPEVFICEGGSVLIYPYIRSNLGDANVFTVVSVTNIARGGDCTTDVHFQYVNVGPSASPFIFADCSISDRIETLTPADTLSVLTSCHNGASGTGYLVVSAMDPNQLDTYWSFNHLIGSEQVISPQGGVYSLRPWDFCSPVADKKPSDLNFDGCRNFDGVEYEAMPDELYLDTFVGDAPGELILISMTGGQYLTQVDFIVFNDNEYQMSAQFAFSCWTRTPLGEISGFFTSAGLNTTLTDPNQLDLNCDTVADAHTGWAIIRPKQALSITDDNIDDPAVIGAITNDSGQYMGARLLWESVAKQTNGKFPH</sequence>
<gene>
    <name evidence="5" type="ORF">Pla163_07820</name>
</gene>
<dbReference type="EMBL" id="CP036290">
    <property type="protein sequence ID" value="QDU83681.1"/>
    <property type="molecule type" value="Genomic_DNA"/>
</dbReference>
<reference evidence="5 6" key="1">
    <citation type="submission" date="2019-02" db="EMBL/GenBank/DDBJ databases">
        <title>Deep-cultivation of Planctomycetes and their phenomic and genomic characterization uncovers novel biology.</title>
        <authorList>
            <person name="Wiegand S."/>
            <person name="Jogler M."/>
            <person name="Boedeker C."/>
            <person name="Pinto D."/>
            <person name="Vollmers J."/>
            <person name="Rivas-Marin E."/>
            <person name="Kohn T."/>
            <person name="Peeters S.H."/>
            <person name="Heuer A."/>
            <person name="Rast P."/>
            <person name="Oberbeckmann S."/>
            <person name="Bunk B."/>
            <person name="Jeske O."/>
            <person name="Meyerdierks A."/>
            <person name="Storesund J.E."/>
            <person name="Kallscheuer N."/>
            <person name="Luecker S."/>
            <person name="Lage O.M."/>
            <person name="Pohl T."/>
            <person name="Merkel B.J."/>
            <person name="Hornburger P."/>
            <person name="Mueller R.-W."/>
            <person name="Bruemmer F."/>
            <person name="Labrenz M."/>
            <person name="Spormann A.M."/>
            <person name="Op den Camp H."/>
            <person name="Overmann J."/>
            <person name="Amann R."/>
            <person name="Jetten M.S.M."/>
            <person name="Mascher T."/>
            <person name="Medema M.H."/>
            <person name="Devos D.P."/>
            <person name="Kaster A.-K."/>
            <person name="Ovreas L."/>
            <person name="Rohde M."/>
            <person name="Galperin M.Y."/>
            <person name="Jogler C."/>
        </authorList>
    </citation>
    <scope>NUCLEOTIDE SEQUENCE [LARGE SCALE GENOMIC DNA]</scope>
    <source>
        <strain evidence="5 6">Pla163</strain>
    </source>
</reference>
<dbReference type="InterPro" id="IPR013517">
    <property type="entry name" value="FG-GAP"/>
</dbReference>
<proteinExistence type="predicted"/>
<dbReference type="Proteomes" id="UP000319342">
    <property type="component" value="Chromosome"/>
</dbReference>
<organism evidence="5 6">
    <name type="scientific">Rohdeia mirabilis</name>
    <dbReference type="NCBI Taxonomy" id="2528008"/>
    <lineage>
        <taxon>Bacteria</taxon>
        <taxon>Pseudomonadati</taxon>
        <taxon>Planctomycetota</taxon>
        <taxon>Planctomycetia</taxon>
        <taxon>Planctomycetia incertae sedis</taxon>
        <taxon>Rohdeia</taxon>
    </lineage>
</organism>
<evidence type="ECO:0000256" key="3">
    <source>
        <dbReference type="ARBA" id="ARBA00023180"/>
    </source>
</evidence>
<dbReference type="AlphaFoldDB" id="A0A518CWS2"/>
<keyword evidence="3" id="KW-0325">Glycoprotein</keyword>
<accession>A0A518CWS2</accession>
<evidence type="ECO:0000313" key="5">
    <source>
        <dbReference type="EMBL" id="QDU83681.1"/>
    </source>
</evidence>
<dbReference type="OrthoDB" id="291134at2"/>
<dbReference type="PANTHER" id="PTHR36220">
    <property type="entry name" value="UNNAMED PRODUCT"/>
    <property type="match status" value="1"/>
</dbReference>
<dbReference type="RefSeq" id="WP_145183820.1">
    <property type="nucleotide sequence ID" value="NZ_CP036290.1"/>
</dbReference>
<evidence type="ECO:0000256" key="1">
    <source>
        <dbReference type="ARBA" id="ARBA00022729"/>
    </source>
</evidence>
<evidence type="ECO:0000313" key="6">
    <source>
        <dbReference type="Proteomes" id="UP000319342"/>
    </source>
</evidence>
<dbReference type="SMART" id="SM00191">
    <property type="entry name" value="Int_alpha"/>
    <property type="match status" value="6"/>
</dbReference>